<evidence type="ECO:0000256" key="7">
    <source>
        <dbReference type="SAM" id="Phobius"/>
    </source>
</evidence>
<name>A0ABT9P4P9_9ACTN</name>
<keyword evidence="3 7" id="KW-0812">Transmembrane</keyword>
<gene>
    <name evidence="9" type="ORF">J2S57_003396</name>
</gene>
<reference evidence="9 10" key="1">
    <citation type="submission" date="2023-07" db="EMBL/GenBank/DDBJ databases">
        <title>Sequencing the genomes of 1000 actinobacteria strains.</title>
        <authorList>
            <person name="Klenk H.-P."/>
        </authorList>
    </citation>
    <scope>NUCLEOTIDE SEQUENCE [LARGE SCALE GENOMIC DNA]</scope>
    <source>
        <strain evidence="9 10">DSM 44388</strain>
    </source>
</reference>
<evidence type="ECO:0000256" key="3">
    <source>
        <dbReference type="ARBA" id="ARBA00022692"/>
    </source>
</evidence>
<evidence type="ECO:0000256" key="5">
    <source>
        <dbReference type="ARBA" id="ARBA00023136"/>
    </source>
</evidence>
<feature type="domain" description="PDGLE" evidence="8">
    <location>
        <begin position="4"/>
        <end position="94"/>
    </location>
</feature>
<evidence type="ECO:0000313" key="9">
    <source>
        <dbReference type="EMBL" id="MDP9827647.1"/>
    </source>
</evidence>
<keyword evidence="4 7" id="KW-1133">Transmembrane helix</keyword>
<evidence type="ECO:0000313" key="10">
    <source>
        <dbReference type="Proteomes" id="UP001235712"/>
    </source>
</evidence>
<dbReference type="EMBL" id="JAUSQZ010000001">
    <property type="protein sequence ID" value="MDP9827647.1"/>
    <property type="molecule type" value="Genomic_DNA"/>
</dbReference>
<proteinExistence type="predicted"/>
<evidence type="ECO:0000259" key="8">
    <source>
        <dbReference type="Pfam" id="PF13190"/>
    </source>
</evidence>
<organism evidence="9 10">
    <name type="scientific">Kineosporia succinea</name>
    <dbReference type="NCBI Taxonomy" id="84632"/>
    <lineage>
        <taxon>Bacteria</taxon>
        <taxon>Bacillati</taxon>
        <taxon>Actinomycetota</taxon>
        <taxon>Actinomycetes</taxon>
        <taxon>Kineosporiales</taxon>
        <taxon>Kineosporiaceae</taxon>
        <taxon>Kineosporia</taxon>
    </lineage>
</organism>
<comment type="caution">
    <text evidence="9">The sequence shown here is derived from an EMBL/GenBank/DDBJ whole genome shotgun (WGS) entry which is preliminary data.</text>
</comment>
<accession>A0ABT9P4P9</accession>
<keyword evidence="2" id="KW-1003">Cell membrane</keyword>
<feature type="compositionally biased region" description="Basic and acidic residues" evidence="6">
    <location>
        <begin position="31"/>
        <end position="51"/>
    </location>
</feature>
<feature type="transmembrane region" description="Helical" evidence="7">
    <location>
        <begin position="71"/>
        <end position="92"/>
    </location>
</feature>
<dbReference type="Pfam" id="PF13190">
    <property type="entry name" value="PDGLE"/>
    <property type="match status" value="1"/>
</dbReference>
<protein>
    <recommendedName>
        <fullName evidence="8">PDGLE domain-containing protein</fullName>
    </recommendedName>
</protein>
<dbReference type="InterPro" id="IPR025937">
    <property type="entry name" value="PDGLE_dom"/>
</dbReference>
<evidence type="ECO:0000256" key="6">
    <source>
        <dbReference type="SAM" id="MobiDB-lite"/>
    </source>
</evidence>
<comment type="subcellular location">
    <subcellularLocation>
        <location evidence="1">Cell membrane</location>
    </subcellularLocation>
</comment>
<evidence type="ECO:0000256" key="1">
    <source>
        <dbReference type="ARBA" id="ARBA00004236"/>
    </source>
</evidence>
<feature type="region of interest" description="Disordered" evidence="6">
    <location>
        <begin position="26"/>
        <end position="56"/>
    </location>
</feature>
<evidence type="ECO:0000256" key="2">
    <source>
        <dbReference type="ARBA" id="ARBA00022475"/>
    </source>
</evidence>
<keyword evidence="10" id="KW-1185">Reference proteome</keyword>
<dbReference type="Proteomes" id="UP001235712">
    <property type="component" value="Unassembled WGS sequence"/>
</dbReference>
<keyword evidence="5 7" id="KW-0472">Membrane</keyword>
<evidence type="ECO:0000256" key="4">
    <source>
        <dbReference type="ARBA" id="ARBA00022989"/>
    </source>
</evidence>
<sequence length="112" mass="11540">MRTRNLLVALLAISLLFAGVVSYYASSSPDGLEKVSEDHGIAGQAKDHDLDDSPLADYGVSGVDNPRLSTGLAGVAGVGVTFLAASGLVLLVRRRKAGRETEPTGTSTAETP</sequence>